<reference evidence="2" key="1">
    <citation type="submission" date="2018-02" db="EMBL/GenBank/DDBJ databases">
        <authorList>
            <person name="Cohen D.B."/>
            <person name="Kent A.D."/>
        </authorList>
    </citation>
    <scope>NUCLEOTIDE SEQUENCE</scope>
</reference>
<dbReference type="PANTHER" id="PTHR13448:SF14">
    <property type="entry name" value="F26K24.17 PROTEIN"/>
    <property type="match status" value="1"/>
</dbReference>
<feature type="compositionally biased region" description="Basic and acidic residues" evidence="1">
    <location>
        <begin position="104"/>
        <end position="119"/>
    </location>
</feature>
<name>A0A2N9HQ35_FAGSY</name>
<evidence type="ECO:0000313" key="2">
    <source>
        <dbReference type="EMBL" id="SPD13774.1"/>
    </source>
</evidence>
<feature type="region of interest" description="Disordered" evidence="1">
    <location>
        <begin position="85"/>
        <end position="128"/>
    </location>
</feature>
<dbReference type="AlphaFoldDB" id="A0A2N9HQ35"/>
<proteinExistence type="predicted"/>
<organism evidence="2">
    <name type="scientific">Fagus sylvatica</name>
    <name type="common">Beechnut</name>
    <dbReference type="NCBI Taxonomy" id="28930"/>
    <lineage>
        <taxon>Eukaryota</taxon>
        <taxon>Viridiplantae</taxon>
        <taxon>Streptophyta</taxon>
        <taxon>Embryophyta</taxon>
        <taxon>Tracheophyta</taxon>
        <taxon>Spermatophyta</taxon>
        <taxon>Magnoliopsida</taxon>
        <taxon>eudicotyledons</taxon>
        <taxon>Gunneridae</taxon>
        <taxon>Pentapetalae</taxon>
        <taxon>rosids</taxon>
        <taxon>fabids</taxon>
        <taxon>Fagales</taxon>
        <taxon>Fagaceae</taxon>
        <taxon>Fagus</taxon>
    </lineage>
</organism>
<protein>
    <submittedName>
        <fullName evidence="2">Uncharacterized protein</fullName>
    </submittedName>
</protein>
<dbReference type="EMBL" id="OIVN01003816">
    <property type="protein sequence ID" value="SPD13774.1"/>
    <property type="molecule type" value="Genomic_DNA"/>
</dbReference>
<dbReference type="GO" id="GO:0005783">
    <property type="term" value="C:endoplasmic reticulum"/>
    <property type="evidence" value="ECO:0007669"/>
    <property type="project" value="TreeGrafter"/>
</dbReference>
<dbReference type="InterPro" id="IPR019308">
    <property type="entry name" value="TMEM214"/>
</dbReference>
<dbReference type="GO" id="GO:0005794">
    <property type="term" value="C:Golgi apparatus"/>
    <property type="evidence" value="ECO:0007669"/>
    <property type="project" value="TreeGrafter"/>
</dbReference>
<accession>A0A2N9HQ35</accession>
<sequence>MSKHCLPSTQAPIHYRRPTTHVHAICKPLKALGIHTVSIHPGASLDHQIQGTFDILFDALNGFLFFYFPSTLILEAQRSAAVDSDVVSRSKHRINDDDDSSDGEGDRVAENGKAEESKKVKAKKPKKPKVTVSDAAAKIDADDLSAFLADITLELIKSFSYPFLPHPDEKRIKRF</sequence>
<gene>
    <name evidence="2" type="ORF">FSB_LOCUS41656</name>
</gene>
<evidence type="ECO:0000256" key="1">
    <source>
        <dbReference type="SAM" id="MobiDB-lite"/>
    </source>
</evidence>
<dbReference type="PANTHER" id="PTHR13448">
    <property type="entry name" value="TRANSMEMBRANE PROTEIN 214"/>
    <property type="match status" value="1"/>
</dbReference>